<dbReference type="InterPro" id="IPR000524">
    <property type="entry name" value="Tscrpt_reg_HTH_GntR"/>
</dbReference>
<reference evidence="5 6" key="1">
    <citation type="submission" date="2020-02" db="EMBL/GenBank/DDBJ databases">
        <title>Acidophilic actinobacteria isolated from forest soil.</title>
        <authorList>
            <person name="Golinska P."/>
        </authorList>
    </citation>
    <scope>NUCLEOTIDE SEQUENCE [LARGE SCALE GENOMIC DNA]</scope>
    <source>
        <strain evidence="5 6">NL8</strain>
    </source>
</reference>
<evidence type="ECO:0000259" key="4">
    <source>
        <dbReference type="PROSITE" id="PS50949"/>
    </source>
</evidence>
<dbReference type="PANTHER" id="PTHR44846:SF17">
    <property type="entry name" value="GNTR-FAMILY TRANSCRIPTIONAL REGULATOR"/>
    <property type="match status" value="1"/>
</dbReference>
<dbReference type="InterPro" id="IPR036388">
    <property type="entry name" value="WH-like_DNA-bd_sf"/>
</dbReference>
<evidence type="ECO:0000313" key="5">
    <source>
        <dbReference type="EMBL" id="MBS2548167.1"/>
    </source>
</evidence>
<dbReference type="Proteomes" id="UP000730482">
    <property type="component" value="Unassembled WGS sequence"/>
</dbReference>
<accession>A0ABS5KQ36</accession>
<dbReference type="PROSITE" id="PS50949">
    <property type="entry name" value="HTH_GNTR"/>
    <property type="match status" value="1"/>
</dbReference>
<gene>
    <name evidence="5" type="ORF">KGQ19_14965</name>
</gene>
<comment type="caution">
    <text evidence="5">The sequence shown here is derived from an EMBL/GenBank/DDBJ whole genome shotgun (WGS) entry which is preliminary data.</text>
</comment>
<dbReference type="SUPFAM" id="SSF64288">
    <property type="entry name" value="Chorismate lyase-like"/>
    <property type="match status" value="1"/>
</dbReference>
<dbReference type="InterPro" id="IPR028978">
    <property type="entry name" value="Chorismate_lyase_/UTRA_dom_sf"/>
</dbReference>
<dbReference type="RefSeq" id="WP_212009741.1">
    <property type="nucleotide sequence ID" value="NZ_JAAFYZ010000042.1"/>
</dbReference>
<name>A0ABS5KQ36_9ACTN</name>
<evidence type="ECO:0000256" key="2">
    <source>
        <dbReference type="ARBA" id="ARBA00023125"/>
    </source>
</evidence>
<organism evidence="5 6">
    <name type="scientific">Catenulispora pinistramenti</name>
    <dbReference type="NCBI Taxonomy" id="2705254"/>
    <lineage>
        <taxon>Bacteria</taxon>
        <taxon>Bacillati</taxon>
        <taxon>Actinomycetota</taxon>
        <taxon>Actinomycetes</taxon>
        <taxon>Catenulisporales</taxon>
        <taxon>Catenulisporaceae</taxon>
        <taxon>Catenulispora</taxon>
    </lineage>
</organism>
<evidence type="ECO:0000256" key="1">
    <source>
        <dbReference type="ARBA" id="ARBA00023015"/>
    </source>
</evidence>
<keyword evidence="3" id="KW-0804">Transcription</keyword>
<evidence type="ECO:0000256" key="3">
    <source>
        <dbReference type="ARBA" id="ARBA00023163"/>
    </source>
</evidence>
<sequence length="227" mass="24808">MTEPAYVAIAAEYARRILSGDLAPGTPMPSLVEISEQHGVSDIVARNAIKLLRSQGLVRSVHRRGNFVADRTGLVRVSPERQTETAEATFSHESAARMVVEREETSETPTPDLADAFGIEPADGVSHVITRASEDGRPVSISDTYQPSGISGVNDGRGFDLEETLKDQLPAGSHAAWLRTPPGVMVKTIHQRFFDVDGRLIMISDISYPLDRYAAYTFRTSVRPTTN</sequence>
<proteinExistence type="predicted"/>
<dbReference type="SMART" id="SM00345">
    <property type="entry name" value="HTH_GNTR"/>
    <property type="match status" value="1"/>
</dbReference>
<keyword evidence="1" id="KW-0805">Transcription regulation</keyword>
<dbReference type="Pfam" id="PF00392">
    <property type="entry name" value="GntR"/>
    <property type="match status" value="1"/>
</dbReference>
<dbReference type="Gene3D" id="3.40.1410.10">
    <property type="entry name" value="Chorismate lyase-like"/>
    <property type="match status" value="1"/>
</dbReference>
<dbReference type="PANTHER" id="PTHR44846">
    <property type="entry name" value="MANNOSYL-D-GLYCERATE TRANSPORT/METABOLISM SYSTEM REPRESSOR MNGR-RELATED"/>
    <property type="match status" value="1"/>
</dbReference>
<evidence type="ECO:0000313" key="6">
    <source>
        <dbReference type="Proteomes" id="UP000730482"/>
    </source>
</evidence>
<dbReference type="InterPro" id="IPR036390">
    <property type="entry name" value="WH_DNA-bd_sf"/>
</dbReference>
<keyword evidence="6" id="KW-1185">Reference proteome</keyword>
<feature type="domain" description="HTH gntR-type" evidence="4">
    <location>
        <begin position="3"/>
        <end position="71"/>
    </location>
</feature>
<dbReference type="Gene3D" id="1.10.10.10">
    <property type="entry name" value="Winged helix-like DNA-binding domain superfamily/Winged helix DNA-binding domain"/>
    <property type="match status" value="1"/>
</dbReference>
<dbReference type="CDD" id="cd07377">
    <property type="entry name" value="WHTH_GntR"/>
    <property type="match status" value="1"/>
</dbReference>
<dbReference type="InterPro" id="IPR050679">
    <property type="entry name" value="Bact_HTH_transcr_reg"/>
</dbReference>
<keyword evidence="2" id="KW-0238">DNA-binding</keyword>
<protein>
    <submittedName>
        <fullName evidence="5">GntR family transcriptional regulator</fullName>
    </submittedName>
</protein>
<dbReference type="SUPFAM" id="SSF46785">
    <property type="entry name" value="Winged helix' DNA-binding domain"/>
    <property type="match status" value="1"/>
</dbReference>
<dbReference type="EMBL" id="JAAFYZ010000042">
    <property type="protein sequence ID" value="MBS2548167.1"/>
    <property type="molecule type" value="Genomic_DNA"/>
</dbReference>